<sequence>KYQQSNIIRRFCKEYNIEVQDKPILTSVSRSERIENNELLVDDSFYVSIYPVSLFELLNENEILFLPLDSFYVSIYSIRFISTDPIRFMYQYIRFVLYLDISGEFIPIIK</sequence>
<dbReference type="Proteomes" id="UP000663874">
    <property type="component" value="Unassembled WGS sequence"/>
</dbReference>
<proteinExistence type="predicted"/>
<name>A0A819SA43_9BILA</name>
<evidence type="ECO:0000313" key="1">
    <source>
        <dbReference type="EMBL" id="CAF4058794.1"/>
    </source>
</evidence>
<comment type="caution">
    <text evidence="1">The sequence shown here is derived from an EMBL/GenBank/DDBJ whole genome shotgun (WGS) entry which is preliminary data.</text>
</comment>
<feature type="non-terminal residue" evidence="1">
    <location>
        <position position="1"/>
    </location>
</feature>
<dbReference type="AlphaFoldDB" id="A0A819SA43"/>
<reference evidence="1" key="1">
    <citation type="submission" date="2021-02" db="EMBL/GenBank/DDBJ databases">
        <authorList>
            <person name="Nowell W R."/>
        </authorList>
    </citation>
    <scope>NUCLEOTIDE SEQUENCE</scope>
</reference>
<accession>A0A819SA43</accession>
<evidence type="ECO:0000313" key="2">
    <source>
        <dbReference type="Proteomes" id="UP000663874"/>
    </source>
</evidence>
<gene>
    <name evidence="1" type="ORF">FNK824_LOCUS29136</name>
</gene>
<protein>
    <submittedName>
        <fullName evidence="1">Uncharacterized protein</fullName>
    </submittedName>
</protein>
<dbReference type="EMBL" id="CAJOBE010008326">
    <property type="protein sequence ID" value="CAF4058794.1"/>
    <property type="molecule type" value="Genomic_DNA"/>
</dbReference>
<organism evidence="1 2">
    <name type="scientific">Rotaria sordida</name>
    <dbReference type="NCBI Taxonomy" id="392033"/>
    <lineage>
        <taxon>Eukaryota</taxon>
        <taxon>Metazoa</taxon>
        <taxon>Spiralia</taxon>
        <taxon>Gnathifera</taxon>
        <taxon>Rotifera</taxon>
        <taxon>Eurotatoria</taxon>
        <taxon>Bdelloidea</taxon>
        <taxon>Philodinida</taxon>
        <taxon>Philodinidae</taxon>
        <taxon>Rotaria</taxon>
    </lineage>
</organism>